<dbReference type="Proteomes" id="UP000078544">
    <property type="component" value="Unassembled WGS sequence"/>
</dbReference>
<protein>
    <recommendedName>
        <fullName evidence="4">Nup37p-like protein</fullName>
    </recommendedName>
</protein>
<name>A0A167ZB41_9HYPO</name>
<dbReference type="AlphaFoldDB" id="A0A167ZB41"/>
<proteinExistence type="predicted"/>
<dbReference type="EMBL" id="AZGY01000015">
    <property type="protein sequence ID" value="KZZ92422.1"/>
    <property type="molecule type" value="Genomic_DNA"/>
</dbReference>
<feature type="region of interest" description="Disordered" evidence="1">
    <location>
        <begin position="629"/>
        <end position="656"/>
    </location>
</feature>
<evidence type="ECO:0000313" key="3">
    <source>
        <dbReference type="Proteomes" id="UP000078544"/>
    </source>
</evidence>
<feature type="region of interest" description="Disordered" evidence="1">
    <location>
        <begin position="57"/>
        <end position="113"/>
    </location>
</feature>
<evidence type="ECO:0008006" key="4">
    <source>
        <dbReference type="Google" id="ProtNLM"/>
    </source>
</evidence>
<dbReference type="SUPFAM" id="SSF50978">
    <property type="entry name" value="WD40 repeat-like"/>
    <property type="match status" value="1"/>
</dbReference>
<dbReference type="InterPro" id="IPR015943">
    <property type="entry name" value="WD40/YVTN_repeat-like_dom_sf"/>
</dbReference>
<sequence>MTSSTVPRIRRTGQNTQLTYNLSRRVNDVQTYPLPSPQGATILLYGHENGVTIAWRGGRRFKPQQKKPEPEKKQNGSSEDVVMLIDSDDEQPPAKTQQAKDFKDAPQFEDECEETPYPEIVQTLELTLGTAVLHVAVISAAPQIGHNDESASTSLLSKRMAFAVSCVTGDVYVITAPLTPPSPESKAREELRQGLLNGQAGSGAWGETLVLLNGQRRHSDGLAMSLVKQDSESKPVRAVVASCTRQASGHLILWDVPLDPAAKPERPIDPFQVEYLPQPLTRISFNPTHTSQLLAIAPYQAARVYDYATSPLPPDPEAVGSFPSQGSWLLSLYQPFARPTASRRPILDAAWISRGRAIFVLLADGAWGIWDIDGVSPSNAGASMSNKLKSGVQGAALTAFSISGYVEGTGSLRSVAAQQKEHQAGDFAPMTPHTRRQATASLSTTTGPDRLVAVRGGVSVTILPAKGKSLQDESLALWIGSSEHVCVIPAVSRFWDSQLRKGSGGGVNLFSGALPTRMVKLSDLSTGLLGERCCGVNLMAAPSSSGVRSEDAGGLPVDILVQGETRLIIARHGEEGHGGKLGYLGNGRRRRLFSKDARSDAIIVHGKSDRVSSLSFNLSTAKPGTLRRKISQGFQDDAKTTPEGGLEDATQRPSQPRVGLDFMNTLSAAADVGTDVSTRNVEAEMLDIMEIDQALDYMEDSRGVGRKKVLFEGD</sequence>
<evidence type="ECO:0000256" key="1">
    <source>
        <dbReference type="SAM" id="MobiDB-lite"/>
    </source>
</evidence>
<organism evidence="2 3">
    <name type="scientific">Moelleriella libera RCEF 2490</name>
    <dbReference type="NCBI Taxonomy" id="1081109"/>
    <lineage>
        <taxon>Eukaryota</taxon>
        <taxon>Fungi</taxon>
        <taxon>Dikarya</taxon>
        <taxon>Ascomycota</taxon>
        <taxon>Pezizomycotina</taxon>
        <taxon>Sordariomycetes</taxon>
        <taxon>Hypocreomycetidae</taxon>
        <taxon>Hypocreales</taxon>
        <taxon>Clavicipitaceae</taxon>
        <taxon>Moelleriella</taxon>
    </lineage>
</organism>
<gene>
    <name evidence="2" type="ORF">AAL_06048</name>
</gene>
<dbReference type="OrthoDB" id="5323870at2759"/>
<accession>A0A167ZB41</accession>
<dbReference type="STRING" id="1081109.A0A167ZB41"/>
<keyword evidence="3" id="KW-1185">Reference proteome</keyword>
<comment type="caution">
    <text evidence="2">The sequence shown here is derived from an EMBL/GenBank/DDBJ whole genome shotgun (WGS) entry which is preliminary data.</text>
</comment>
<dbReference type="InterPro" id="IPR036322">
    <property type="entry name" value="WD40_repeat_dom_sf"/>
</dbReference>
<evidence type="ECO:0000313" key="2">
    <source>
        <dbReference type="EMBL" id="KZZ92422.1"/>
    </source>
</evidence>
<reference evidence="2 3" key="1">
    <citation type="journal article" date="2016" name="Genome Biol. Evol.">
        <title>Divergent and convergent evolution of fungal pathogenicity.</title>
        <authorList>
            <person name="Shang Y."/>
            <person name="Xiao G."/>
            <person name="Zheng P."/>
            <person name="Cen K."/>
            <person name="Zhan S."/>
            <person name="Wang C."/>
        </authorList>
    </citation>
    <scope>NUCLEOTIDE SEQUENCE [LARGE SCALE GENOMIC DNA]</scope>
    <source>
        <strain evidence="2 3">RCEF 2490</strain>
    </source>
</reference>
<dbReference type="Gene3D" id="2.130.10.10">
    <property type="entry name" value="YVTN repeat-like/Quinoprotein amine dehydrogenase"/>
    <property type="match status" value="1"/>
</dbReference>